<reference evidence="2 3" key="1">
    <citation type="submission" date="2024-07" db="EMBL/GenBank/DDBJ databases">
        <title>Section-level genome sequencing and comparative genomics of Aspergillus sections Usti and Cavernicolus.</title>
        <authorList>
            <consortium name="Lawrence Berkeley National Laboratory"/>
            <person name="Nybo J.L."/>
            <person name="Vesth T.C."/>
            <person name="Theobald S."/>
            <person name="Frisvad J.C."/>
            <person name="Larsen T.O."/>
            <person name="Kjaerboelling I."/>
            <person name="Rothschild-Mancinelli K."/>
            <person name="Lyhne E.K."/>
            <person name="Kogle M.E."/>
            <person name="Barry K."/>
            <person name="Clum A."/>
            <person name="Na H."/>
            <person name="Ledsgaard L."/>
            <person name="Lin J."/>
            <person name="Lipzen A."/>
            <person name="Kuo A."/>
            <person name="Riley R."/>
            <person name="Mondo S."/>
            <person name="Labutti K."/>
            <person name="Haridas S."/>
            <person name="Pangalinan J."/>
            <person name="Salamov A.A."/>
            <person name="Simmons B.A."/>
            <person name="Magnuson J.K."/>
            <person name="Chen J."/>
            <person name="Drula E."/>
            <person name="Henrissat B."/>
            <person name="Wiebenga A."/>
            <person name="Lubbers R.J."/>
            <person name="Gomes A.C."/>
            <person name="Makela M.R."/>
            <person name="Stajich J."/>
            <person name="Grigoriev I.V."/>
            <person name="Mortensen U.H."/>
            <person name="De Vries R.P."/>
            <person name="Baker S.E."/>
            <person name="Andersen M.R."/>
        </authorList>
    </citation>
    <scope>NUCLEOTIDE SEQUENCE [LARGE SCALE GENOMIC DNA]</scope>
    <source>
        <strain evidence="2 3">CBS 209.92</strain>
    </source>
</reference>
<organism evidence="2 3">
    <name type="scientific">Aspergillus keveii</name>
    <dbReference type="NCBI Taxonomy" id="714993"/>
    <lineage>
        <taxon>Eukaryota</taxon>
        <taxon>Fungi</taxon>
        <taxon>Dikarya</taxon>
        <taxon>Ascomycota</taxon>
        <taxon>Pezizomycotina</taxon>
        <taxon>Eurotiomycetes</taxon>
        <taxon>Eurotiomycetidae</taxon>
        <taxon>Eurotiales</taxon>
        <taxon>Aspergillaceae</taxon>
        <taxon>Aspergillus</taxon>
        <taxon>Aspergillus subgen. Nidulantes</taxon>
    </lineage>
</organism>
<dbReference type="Gene3D" id="3.40.50.1820">
    <property type="entry name" value="alpha/beta hydrolase"/>
    <property type="match status" value="1"/>
</dbReference>
<dbReference type="PANTHER" id="PTHR43433:SF5">
    <property type="entry name" value="AB HYDROLASE-1 DOMAIN-CONTAINING PROTEIN"/>
    <property type="match status" value="1"/>
</dbReference>
<dbReference type="EMBL" id="JBFTWV010000126">
    <property type="protein sequence ID" value="KAL2786094.1"/>
    <property type="molecule type" value="Genomic_DNA"/>
</dbReference>
<keyword evidence="2" id="KW-0378">Hydrolase</keyword>
<accession>A0ABR4FS63</accession>
<dbReference type="SUPFAM" id="SSF53474">
    <property type="entry name" value="alpha/beta-Hydrolases"/>
    <property type="match status" value="1"/>
</dbReference>
<comment type="caution">
    <text evidence="2">The sequence shown here is derived from an EMBL/GenBank/DDBJ whole genome shotgun (WGS) entry which is preliminary data.</text>
</comment>
<dbReference type="InterPro" id="IPR029058">
    <property type="entry name" value="AB_hydrolase_fold"/>
</dbReference>
<dbReference type="Proteomes" id="UP001610563">
    <property type="component" value="Unassembled WGS sequence"/>
</dbReference>
<evidence type="ECO:0000313" key="2">
    <source>
        <dbReference type="EMBL" id="KAL2786094.1"/>
    </source>
</evidence>
<dbReference type="GO" id="GO:0016787">
    <property type="term" value="F:hydrolase activity"/>
    <property type="evidence" value="ECO:0007669"/>
    <property type="project" value="UniProtKB-KW"/>
</dbReference>
<dbReference type="InterPro" id="IPR000073">
    <property type="entry name" value="AB_hydrolase_1"/>
</dbReference>
<dbReference type="Pfam" id="PF00561">
    <property type="entry name" value="Abhydrolase_1"/>
    <property type="match status" value="1"/>
</dbReference>
<evidence type="ECO:0000259" key="1">
    <source>
        <dbReference type="Pfam" id="PF00561"/>
    </source>
</evidence>
<name>A0ABR4FS63_9EURO</name>
<sequence>MYKTVANEGANLHVWSQGQGPLLILIPPGGGDSARFTKVISNLSNHYTVATYDRRGNGKSTVSREEILNPSESARDVVAIIKDLGFSKASLFGPSSGGLIALTLAAGYPQLVDHVILHEVPTFCLLTDEPIDRLEATFAVYRIYLQSGPEAALEAFRETVAGRPIAGPPPSSEVNVRNSEVEPHRLDYFLKNEFLVLSIFTPNLEQVKAGRVSVATVEGSASGDMFYAKAARAQAEVLGCPHFVWDGGHEPFQTNPEEFVADIERTLSKLDATKAIPGSW</sequence>
<evidence type="ECO:0000313" key="3">
    <source>
        <dbReference type="Proteomes" id="UP001610563"/>
    </source>
</evidence>
<proteinExistence type="predicted"/>
<dbReference type="PANTHER" id="PTHR43433">
    <property type="entry name" value="HYDROLASE, ALPHA/BETA FOLD FAMILY PROTEIN"/>
    <property type="match status" value="1"/>
</dbReference>
<feature type="domain" description="AB hydrolase-1" evidence="1">
    <location>
        <begin position="22"/>
        <end position="127"/>
    </location>
</feature>
<dbReference type="InterPro" id="IPR050471">
    <property type="entry name" value="AB_hydrolase"/>
</dbReference>
<gene>
    <name evidence="2" type="ORF">BJX66DRAFT_342482</name>
</gene>
<keyword evidence="3" id="KW-1185">Reference proteome</keyword>
<protein>
    <submittedName>
        <fullName evidence="2">Alpha/Beta hydrolase protein</fullName>
    </submittedName>
</protein>